<sequence>MLRVAEAVHVSDTGRHRKLNEDRWFVRAPLFAVADGMGGAPAGEVASQIAVDVLEQGLPDGPAPAEERLAALVVEANTRIHDRSRVDADRAGMGTTMTTAWLGEEELSIAHVGDSRLYCLRDGRLERLTRDHSLVEDLMREGRITPEEAEEHPQRSIVTRALGAEAHVLADHFTWRAKDADVYLICSDGLTDMVKPERAVGEIVAGADSLLEAGRALVEAANAAGGRDNITVVLFRVEEIAMSSPSVAEETMVGGGLTAADVRAALAERAAAPGSHGQSAGRSADPRGDDTVSRRVPLPAGTSPPGKDRSRAGSVVRTLAFFAVFGLPVLLAAFIAIQSVYFVGTNDEGFVTLYRGLPYDLPAGADLYTPNFVSGVATKQLAASTQKTIAAHKLRSREDGEDLVRQIELGRLRGEGGRP</sequence>
<dbReference type="CDD" id="cd00143">
    <property type="entry name" value="PP2Cc"/>
    <property type="match status" value="1"/>
</dbReference>
<gene>
    <name evidence="4" type="ORF">AVDCRST_MAG53-2144</name>
</gene>
<dbReference type="SUPFAM" id="SSF81606">
    <property type="entry name" value="PP2C-like"/>
    <property type="match status" value="1"/>
</dbReference>
<keyword evidence="2" id="KW-1133">Transmembrane helix</keyword>
<feature type="compositionally biased region" description="Basic and acidic residues" evidence="1">
    <location>
        <begin position="284"/>
        <end position="293"/>
    </location>
</feature>
<protein>
    <submittedName>
        <fullName evidence="4">Protein serine/threonine phosphatase PrpC, regulation of stationary phase</fullName>
    </submittedName>
</protein>
<dbReference type="Pfam" id="PF13672">
    <property type="entry name" value="PP2C_2"/>
    <property type="match status" value="1"/>
</dbReference>
<dbReference type="AlphaFoldDB" id="A0A6J4SS91"/>
<dbReference type="InterPro" id="IPR036457">
    <property type="entry name" value="PPM-type-like_dom_sf"/>
</dbReference>
<feature type="region of interest" description="Disordered" evidence="1">
    <location>
        <begin position="271"/>
        <end position="311"/>
    </location>
</feature>
<dbReference type="InterPro" id="IPR001932">
    <property type="entry name" value="PPM-type_phosphatase-like_dom"/>
</dbReference>
<organism evidence="4">
    <name type="scientific">uncultured Solirubrobacteraceae bacterium</name>
    <dbReference type="NCBI Taxonomy" id="1162706"/>
    <lineage>
        <taxon>Bacteria</taxon>
        <taxon>Bacillati</taxon>
        <taxon>Actinomycetota</taxon>
        <taxon>Thermoleophilia</taxon>
        <taxon>Solirubrobacterales</taxon>
        <taxon>Solirubrobacteraceae</taxon>
        <taxon>environmental samples</taxon>
    </lineage>
</organism>
<evidence type="ECO:0000259" key="3">
    <source>
        <dbReference type="PROSITE" id="PS51746"/>
    </source>
</evidence>
<keyword evidence="2" id="KW-0812">Transmembrane</keyword>
<proteinExistence type="predicted"/>
<evidence type="ECO:0000256" key="1">
    <source>
        <dbReference type="SAM" id="MobiDB-lite"/>
    </source>
</evidence>
<dbReference type="InterPro" id="IPR015655">
    <property type="entry name" value="PP2C"/>
</dbReference>
<dbReference type="NCBIfam" id="NF033484">
    <property type="entry name" value="Stp1_PP2C_phos"/>
    <property type="match status" value="1"/>
</dbReference>
<dbReference type="EMBL" id="CADCVR010000070">
    <property type="protein sequence ID" value="CAA9503964.1"/>
    <property type="molecule type" value="Genomic_DNA"/>
</dbReference>
<dbReference type="Gene3D" id="3.60.40.10">
    <property type="entry name" value="PPM-type phosphatase domain"/>
    <property type="match status" value="1"/>
</dbReference>
<accession>A0A6J4SS91</accession>
<dbReference type="PROSITE" id="PS51746">
    <property type="entry name" value="PPM_2"/>
    <property type="match status" value="1"/>
</dbReference>
<dbReference type="GO" id="GO:0004722">
    <property type="term" value="F:protein serine/threonine phosphatase activity"/>
    <property type="evidence" value="ECO:0007669"/>
    <property type="project" value="InterPro"/>
</dbReference>
<dbReference type="PANTHER" id="PTHR47992">
    <property type="entry name" value="PROTEIN PHOSPHATASE"/>
    <property type="match status" value="1"/>
</dbReference>
<dbReference type="SMART" id="SM00332">
    <property type="entry name" value="PP2Cc"/>
    <property type="match status" value="1"/>
</dbReference>
<evidence type="ECO:0000313" key="4">
    <source>
        <dbReference type="EMBL" id="CAA9503964.1"/>
    </source>
</evidence>
<name>A0A6J4SS91_9ACTN</name>
<feature type="domain" description="PPM-type phosphatase" evidence="3">
    <location>
        <begin position="7"/>
        <end position="237"/>
    </location>
</feature>
<dbReference type="SMART" id="SM00331">
    <property type="entry name" value="PP2C_SIG"/>
    <property type="match status" value="1"/>
</dbReference>
<keyword evidence="2" id="KW-0472">Membrane</keyword>
<feature type="transmembrane region" description="Helical" evidence="2">
    <location>
        <begin position="319"/>
        <end position="343"/>
    </location>
</feature>
<evidence type="ECO:0000256" key="2">
    <source>
        <dbReference type="SAM" id="Phobius"/>
    </source>
</evidence>
<reference evidence="4" key="1">
    <citation type="submission" date="2020-02" db="EMBL/GenBank/DDBJ databases">
        <authorList>
            <person name="Meier V. D."/>
        </authorList>
    </citation>
    <scope>NUCLEOTIDE SEQUENCE</scope>
    <source>
        <strain evidence="4">AVDCRST_MAG53</strain>
    </source>
</reference>